<reference evidence="4" key="1">
    <citation type="submission" date="2016-04" db="EMBL/GenBank/DDBJ databases">
        <authorList>
            <person name="Lyu Z."/>
            <person name="Lyu W."/>
        </authorList>
    </citation>
    <scope>NUCLEOTIDE SEQUENCE [LARGE SCALE GENOMIC DNA]</scope>
    <source>
        <strain evidence="4">C44</strain>
    </source>
</reference>
<dbReference type="EC" id="3.1.-.-" evidence="2"/>
<feature type="active site" description="Proton donor" evidence="2">
    <location>
        <position position="34"/>
    </location>
</feature>
<accession>A0A179T6L5</accession>
<feature type="active site" description="Proton acceptor" evidence="2">
    <location>
        <position position="115"/>
    </location>
</feature>
<feature type="short sequence motif" description="HXTX 1" evidence="2">
    <location>
        <begin position="34"/>
        <end position="37"/>
    </location>
</feature>
<keyword evidence="4" id="KW-1185">Reference proteome</keyword>
<evidence type="ECO:0000313" key="4">
    <source>
        <dbReference type="Proteomes" id="UP000078534"/>
    </source>
</evidence>
<dbReference type="InterPro" id="IPR009097">
    <property type="entry name" value="Cyclic_Pdiesterase"/>
</dbReference>
<dbReference type="PANTHER" id="PTHR40037:SF1">
    <property type="entry name" value="PHOSPHOESTERASE SAOUHSC_00951-RELATED"/>
    <property type="match status" value="1"/>
</dbReference>
<sequence length="172" mass="19738">MNYGIALFPSKKLQDLVNSYRKRYDTNYALVPPHLTLKTAFEATVENLEQITKELRQIADKSAPLTISIKKVSSFSPVNNVIYLKVEPTEELQELHEKLHTGSLESQPEYAFVPHITIGQNLSDDEHSDVLGSLKMLEMKHEEVVDRFHLLYQLENGSWTVYETFLLGKDCN</sequence>
<dbReference type="GO" id="GO:0016788">
    <property type="term" value="F:hydrolase activity, acting on ester bonds"/>
    <property type="evidence" value="ECO:0007669"/>
    <property type="project" value="UniProtKB-UniRule"/>
</dbReference>
<comment type="similarity">
    <text evidence="2">Belongs to the 2H phosphoesterase superfamily. YjcG family.</text>
</comment>
<dbReference type="PANTHER" id="PTHR40037">
    <property type="entry name" value="PHOSPHOESTERASE YJCG-RELATED"/>
    <property type="match status" value="1"/>
</dbReference>
<dbReference type="HAMAP" id="MF_01444">
    <property type="entry name" value="2H_phosphoesterase_YjcG"/>
    <property type="match status" value="1"/>
</dbReference>
<gene>
    <name evidence="3" type="ORF">A6K24_00060</name>
</gene>
<dbReference type="AlphaFoldDB" id="A0A179T6L5"/>
<evidence type="ECO:0000256" key="2">
    <source>
        <dbReference type="HAMAP-Rule" id="MF_01444"/>
    </source>
</evidence>
<comment type="caution">
    <text evidence="3">The sequence shown here is derived from an EMBL/GenBank/DDBJ whole genome shotgun (WGS) entry which is preliminary data.</text>
</comment>
<dbReference type="SUPFAM" id="SSF55144">
    <property type="entry name" value="LigT-like"/>
    <property type="match status" value="1"/>
</dbReference>
<dbReference type="InterPro" id="IPR022932">
    <property type="entry name" value="YjcG"/>
</dbReference>
<feature type="short sequence motif" description="HXTX 2" evidence="2">
    <location>
        <begin position="115"/>
        <end position="118"/>
    </location>
</feature>
<dbReference type="RefSeq" id="WP_066323565.1">
    <property type="nucleotide sequence ID" value="NZ_LWSG01000001.1"/>
</dbReference>
<dbReference type="InterPro" id="IPR050580">
    <property type="entry name" value="2H_phosphoesterase_YjcG-like"/>
</dbReference>
<dbReference type="NCBIfam" id="NF010223">
    <property type="entry name" value="PRK13679.1"/>
    <property type="match status" value="1"/>
</dbReference>
<dbReference type="STRING" id="152268.A6K24_00060"/>
<evidence type="ECO:0000256" key="1">
    <source>
        <dbReference type="ARBA" id="ARBA00022801"/>
    </source>
</evidence>
<dbReference type="Gene3D" id="3.90.1140.10">
    <property type="entry name" value="Cyclic phosphodiesterase"/>
    <property type="match status" value="1"/>
</dbReference>
<dbReference type="Pfam" id="PF13563">
    <property type="entry name" value="2_5_RNA_ligase2"/>
    <property type="match status" value="1"/>
</dbReference>
<name>A0A179T6L5_9BACI</name>
<dbReference type="EMBL" id="LWSG01000001">
    <property type="protein sequence ID" value="OAS89000.1"/>
    <property type="molecule type" value="Genomic_DNA"/>
</dbReference>
<dbReference type="Proteomes" id="UP000078534">
    <property type="component" value="Unassembled WGS sequence"/>
</dbReference>
<dbReference type="OrthoDB" id="1524661at2"/>
<proteinExistence type="inferred from homology"/>
<protein>
    <recommendedName>
        <fullName evidence="2">Putative phosphoesterase A6K24_00060</fullName>
        <ecNumber evidence="2">3.1.-.-</ecNumber>
    </recommendedName>
</protein>
<organism evidence="3 4">
    <name type="scientific">Metabacillus litoralis</name>
    <dbReference type="NCBI Taxonomy" id="152268"/>
    <lineage>
        <taxon>Bacteria</taxon>
        <taxon>Bacillati</taxon>
        <taxon>Bacillota</taxon>
        <taxon>Bacilli</taxon>
        <taxon>Bacillales</taxon>
        <taxon>Bacillaceae</taxon>
        <taxon>Metabacillus</taxon>
    </lineage>
</organism>
<evidence type="ECO:0000313" key="3">
    <source>
        <dbReference type="EMBL" id="OAS89000.1"/>
    </source>
</evidence>
<keyword evidence="1 2" id="KW-0378">Hydrolase</keyword>